<comment type="caution">
    <text evidence="2">The sequence shown here is derived from an EMBL/GenBank/DDBJ whole genome shotgun (WGS) entry which is preliminary data.</text>
</comment>
<dbReference type="AlphaFoldDB" id="A0AAN7VVL0"/>
<dbReference type="InterPro" id="IPR058913">
    <property type="entry name" value="Integrase_dom_put"/>
</dbReference>
<evidence type="ECO:0000313" key="3">
    <source>
        <dbReference type="Proteomes" id="UP001329430"/>
    </source>
</evidence>
<evidence type="ECO:0000313" key="2">
    <source>
        <dbReference type="EMBL" id="KAK5650433.1"/>
    </source>
</evidence>
<sequence length="487" mass="56682">MNIAEYLEELISDYDHCYRRQLDLDVRLVEECILMLENHCCTINALSANVNNEVKDKLNNIHAIVWSLYSRLETLFEDRPSISTSQYMCYTPTRVRNGRVGRPKVCVTAEQISLLQNGGCKWTDISRALGISRRTLFRYRETFNLKKQYINDEELSTTIQEVLRLTPSAGEVYVLGALRAKNCNVPRWRVREHLNVLDATGRAMRKRKTIARRIYRVKGSNYLCFIFCRHMDSNHKLVNFRFVFHGCVDGYSRLIIYLECKSNNKSSTVLSLFENGVAKYGLPSRVRADQGTENVKVANFMITRRGLNRGSFITGRSVHNQRIERLWSEVNRVVSKQFKQLFWFMEEENLLDEQNETDLFCVNYVYLPRIQRSLNEFISQWNFHKLSTMGSQSPMQLWSMSYIEGCNYLLNEDPNYLERHDLYGIDENGPLPTLETENNVVVPASDIILTPSQLREIENAVPDPLVEDNNYGITHYLAVKSIIENML</sequence>
<dbReference type="GO" id="GO:0015074">
    <property type="term" value="P:DNA integration"/>
    <property type="evidence" value="ECO:0007669"/>
    <property type="project" value="InterPro"/>
</dbReference>
<dbReference type="PANTHER" id="PTHR46791">
    <property type="entry name" value="EXPRESSED PROTEIN"/>
    <property type="match status" value="1"/>
</dbReference>
<gene>
    <name evidence="2" type="ORF">RI129_001462</name>
</gene>
<dbReference type="PROSITE" id="PS50994">
    <property type="entry name" value="INTEGRASE"/>
    <property type="match status" value="1"/>
</dbReference>
<dbReference type="EMBL" id="JAVRBK010000001">
    <property type="protein sequence ID" value="KAK5650433.1"/>
    <property type="molecule type" value="Genomic_DNA"/>
</dbReference>
<proteinExistence type="predicted"/>
<dbReference type="PANTHER" id="PTHR46791:SF4">
    <property type="match status" value="1"/>
</dbReference>
<dbReference type="InterPro" id="IPR001584">
    <property type="entry name" value="Integrase_cat-core"/>
</dbReference>
<dbReference type="SUPFAM" id="SSF53098">
    <property type="entry name" value="Ribonuclease H-like"/>
    <property type="match status" value="1"/>
</dbReference>
<dbReference type="Gene3D" id="3.30.420.10">
    <property type="entry name" value="Ribonuclease H-like superfamily/Ribonuclease H"/>
    <property type="match status" value="1"/>
</dbReference>
<keyword evidence="3" id="KW-1185">Reference proteome</keyword>
<reference evidence="2 3" key="1">
    <citation type="journal article" date="2024" name="Insects">
        <title>An Improved Chromosome-Level Genome Assembly of the Firefly Pyrocoelia pectoralis.</title>
        <authorList>
            <person name="Fu X."/>
            <person name="Meyer-Rochow V.B."/>
            <person name="Ballantyne L."/>
            <person name="Zhu X."/>
        </authorList>
    </citation>
    <scope>NUCLEOTIDE SEQUENCE [LARGE SCALE GENOMIC DNA]</scope>
    <source>
        <strain evidence="2">XCY_ONT2</strain>
    </source>
</reference>
<organism evidence="2 3">
    <name type="scientific">Pyrocoelia pectoralis</name>
    <dbReference type="NCBI Taxonomy" id="417401"/>
    <lineage>
        <taxon>Eukaryota</taxon>
        <taxon>Metazoa</taxon>
        <taxon>Ecdysozoa</taxon>
        <taxon>Arthropoda</taxon>
        <taxon>Hexapoda</taxon>
        <taxon>Insecta</taxon>
        <taxon>Pterygota</taxon>
        <taxon>Neoptera</taxon>
        <taxon>Endopterygota</taxon>
        <taxon>Coleoptera</taxon>
        <taxon>Polyphaga</taxon>
        <taxon>Elateriformia</taxon>
        <taxon>Elateroidea</taxon>
        <taxon>Lampyridae</taxon>
        <taxon>Lampyrinae</taxon>
        <taxon>Pyrocoelia</taxon>
    </lineage>
</organism>
<dbReference type="Proteomes" id="UP001329430">
    <property type="component" value="Chromosome 1"/>
</dbReference>
<dbReference type="Pfam" id="PF24764">
    <property type="entry name" value="rva_4"/>
    <property type="match status" value="1"/>
</dbReference>
<dbReference type="InterPro" id="IPR036397">
    <property type="entry name" value="RNaseH_sf"/>
</dbReference>
<protein>
    <recommendedName>
        <fullName evidence="1">Integrase catalytic domain-containing protein</fullName>
    </recommendedName>
</protein>
<name>A0AAN7VVL0_9COLE</name>
<dbReference type="GO" id="GO:0003676">
    <property type="term" value="F:nucleic acid binding"/>
    <property type="evidence" value="ECO:0007669"/>
    <property type="project" value="InterPro"/>
</dbReference>
<evidence type="ECO:0000259" key="1">
    <source>
        <dbReference type="PROSITE" id="PS50994"/>
    </source>
</evidence>
<accession>A0AAN7VVL0</accession>
<dbReference type="InterPro" id="IPR012337">
    <property type="entry name" value="RNaseH-like_sf"/>
</dbReference>
<feature type="domain" description="Integrase catalytic" evidence="1">
    <location>
        <begin position="218"/>
        <end position="402"/>
    </location>
</feature>